<evidence type="ECO:0000256" key="8">
    <source>
        <dbReference type="SAM" id="MobiDB-lite"/>
    </source>
</evidence>
<dbReference type="Pfam" id="PF00069">
    <property type="entry name" value="Pkinase"/>
    <property type="match status" value="1"/>
</dbReference>
<evidence type="ECO:0000313" key="10">
    <source>
        <dbReference type="EMBL" id="QIW98205.1"/>
    </source>
</evidence>
<protein>
    <recommendedName>
        <fullName evidence="2">non-specific serine/threonine protein kinase</fullName>
        <ecNumber evidence="2">2.7.11.1</ecNumber>
    </recommendedName>
</protein>
<dbReference type="GO" id="GO:0005737">
    <property type="term" value="C:cytoplasm"/>
    <property type="evidence" value="ECO:0007669"/>
    <property type="project" value="TreeGrafter"/>
</dbReference>
<dbReference type="GO" id="GO:0005524">
    <property type="term" value="F:ATP binding"/>
    <property type="evidence" value="ECO:0007669"/>
    <property type="project" value="UniProtKB-UniRule"/>
</dbReference>
<feature type="binding site" evidence="7">
    <location>
        <position position="294"/>
    </location>
    <ligand>
        <name>ATP</name>
        <dbReference type="ChEBI" id="CHEBI:30616"/>
    </ligand>
</feature>
<keyword evidence="4 7" id="KW-0547">Nucleotide-binding</keyword>
<proteinExistence type="inferred from homology"/>
<dbReference type="OrthoDB" id="310217at2759"/>
<evidence type="ECO:0000256" key="3">
    <source>
        <dbReference type="ARBA" id="ARBA00022679"/>
    </source>
</evidence>
<sequence length="611" mass="69319">MTWCEQLDVNLIKVLLSERHAEQSEVAKSTAQYGTQTSKINSGPEPPRPKRTRISVRPTRKQLAQLNAHAEAALNNWNLLQALRRGRDRAHVQAALEYHDRRERQALKQRLRAQGQQYHLGFAQIMGQAQLDSKAHILGQRQAHESAMFPTKRRQSWHTAVDRNKFKAEAKIHAQATRAALLARRDATRQTVGGPLPPFQPSGPEIELIPTGPDPSEVHTRGNMTPREYLPAGDEEMYLRTYKQEVEGPRLTEDQEYRFIWSKGQLLGRGGMGAAFGYVLLNLDDNPVDFIVLKESRLSPGSWNDITQWVGDVRDVRQRKHVEVAAMEKLVQAGSTTYCARIRNSLMSADTRVVRIVMDYCHHGELGRFISMYQDGPHETIPEPVIWAVTHALATACHAMASGCETQGQYREDWVEIVHRDIKPGNIFLTRNTTNLFQGFPLPVLGDFGLAIFTHQDDSLNPDAYLGPGTPGWRPPEMMWWQNGDDLRHWTVGRLQEATNIWAVGRLLIEMMNPFHGNDEYMYQQGLTDYNAPNVARNSYSAQLNKLVGDCLKVTPLERLSATELLDRVEEYTGLGQNGQPDLARGMRTNANTIQQQWPDPLLDQWSRAHI</sequence>
<dbReference type="SUPFAM" id="SSF56112">
    <property type="entry name" value="Protein kinase-like (PK-like)"/>
    <property type="match status" value="1"/>
</dbReference>
<accession>A0A6H0XU49</accession>
<dbReference type="SMART" id="SM00220">
    <property type="entry name" value="S_TKc"/>
    <property type="match status" value="1"/>
</dbReference>
<dbReference type="PANTHER" id="PTHR43671">
    <property type="entry name" value="SERINE/THREONINE-PROTEIN KINASE NEK"/>
    <property type="match status" value="1"/>
</dbReference>
<dbReference type="InterPro" id="IPR008271">
    <property type="entry name" value="Ser/Thr_kinase_AS"/>
</dbReference>
<dbReference type="EMBL" id="CP051140">
    <property type="protein sequence ID" value="QIW98205.1"/>
    <property type="molecule type" value="Genomic_DNA"/>
</dbReference>
<feature type="region of interest" description="Disordered" evidence="8">
    <location>
        <begin position="25"/>
        <end position="52"/>
    </location>
</feature>
<evidence type="ECO:0000313" key="11">
    <source>
        <dbReference type="Proteomes" id="UP000503462"/>
    </source>
</evidence>
<gene>
    <name evidence="10" type="ORF">AMS68_003723</name>
</gene>
<dbReference type="InterPro" id="IPR000719">
    <property type="entry name" value="Prot_kinase_dom"/>
</dbReference>
<dbReference type="GO" id="GO:0005634">
    <property type="term" value="C:nucleus"/>
    <property type="evidence" value="ECO:0007669"/>
    <property type="project" value="TreeGrafter"/>
</dbReference>
<name>A0A6H0XU49_9PEZI</name>
<dbReference type="InterPro" id="IPR011009">
    <property type="entry name" value="Kinase-like_dom_sf"/>
</dbReference>
<dbReference type="Proteomes" id="UP000503462">
    <property type="component" value="Chromosome 2"/>
</dbReference>
<dbReference type="EC" id="2.7.11.1" evidence="2"/>
<evidence type="ECO:0000259" key="9">
    <source>
        <dbReference type="PROSITE" id="PS50011"/>
    </source>
</evidence>
<dbReference type="PANTHER" id="PTHR43671:SF13">
    <property type="entry name" value="SERINE_THREONINE-PROTEIN KINASE NEK2"/>
    <property type="match status" value="1"/>
</dbReference>
<keyword evidence="6 7" id="KW-0067">ATP-binding</keyword>
<dbReference type="PROSITE" id="PS00108">
    <property type="entry name" value="PROTEIN_KINASE_ST"/>
    <property type="match status" value="1"/>
</dbReference>
<comment type="similarity">
    <text evidence="1">Belongs to the protein kinase superfamily. NEK Ser/Thr protein kinase family. NIMA subfamily.</text>
</comment>
<evidence type="ECO:0000256" key="6">
    <source>
        <dbReference type="ARBA" id="ARBA00022840"/>
    </source>
</evidence>
<dbReference type="InterPro" id="IPR050660">
    <property type="entry name" value="NEK_Ser/Thr_kinase"/>
</dbReference>
<keyword evidence="5" id="KW-0418">Kinase</keyword>
<dbReference type="PROSITE" id="PS00107">
    <property type="entry name" value="PROTEIN_KINASE_ATP"/>
    <property type="match status" value="1"/>
</dbReference>
<evidence type="ECO:0000256" key="1">
    <source>
        <dbReference type="ARBA" id="ARBA00010886"/>
    </source>
</evidence>
<dbReference type="InterPro" id="IPR017441">
    <property type="entry name" value="Protein_kinase_ATP_BS"/>
</dbReference>
<evidence type="ECO:0000256" key="7">
    <source>
        <dbReference type="PROSITE-ProRule" id="PRU10141"/>
    </source>
</evidence>
<organism evidence="10 11">
    <name type="scientific">Peltaster fructicola</name>
    <dbReference type="NCBI Taxonomy" id="286661"/>
    <lineage>
        <taxon>Eukaryota</taxon>
        <taxon>Fungi</taxon>
        <taxon>Dikarya</taxon>
        <taxon>Ascomycota</taxon>
        <taxon>Pezizomycotina</taxon>
        <taxon>Dothideomycetes</taxon>
        <taxon>Dothideomycetes incertae sedis</taxon>
        <taxon>Peltaster</taxon>
    </lineage>
</organism>
<keyword evidence="11" id="KW-1185">Reference proteome</keyword>
<dbReference type="Gene3D" id="1.10.510.10">
    <property type="entry name" value="Transferase(Phosphotransferase) domain 1"/>
    <property type="match status" value="1"/>
</dbReference>
<reference evidence="10 11" key="1">
    <citation type="journal article" date="2016" name="Sci. Rep.">
        <title>Peltaster fructicola genome reveals evolution from an invasive phytopathogen to an ectophytic parasite.</title>
        <authorList>
            <person name="Xu C."/>
            <person name="Chen H."/>
            <person name="Gleason M.L."/>
            <person name="Xu J.R."/>
            <person name="Liu H."/>
            <person name="Zhang R."/>
            <person name="Sun G."/>
        </authorList>
    </citation>
    <scope>NUCLEOTIDE SEQUENCE [LARGE SCALE GENOMIC DNA]</scope>
    <source>
        <strain evidence="10 11">LNHT1506</strain>
    </source>
</reference>
<dbReference type="PROSITE" id="PS50011">
    <property type="entry name" value="PROTEIN_KINASE_DOM"/>
    <property type="match status" value="1"/>
</dbReference>
<evidence type="ECO:0000256" key="2">
    <source>
        <dbReference type="ARBA" id="ARBA00012513"/>
    </source>
</evidence>
<feature type="compositionally biased region" description="Polar residues" evidence="8">
    <location>
        <begin position="26"/>
        <end position="41"/>
    </location>
</feature>
<keyword evidence="3" id="KW-0808">Transferase</keyword>
<dbReference type="GO" id="GO:0004674">
    <property type="term" value="F:protein serine/threonine kinase activity"/>
    <property type="evidence" value="ECO:0007669"/>
    <property type="project" value="UniProtKB-EC"/>
</dbReference>
<evidence type="ECO:0000256" key="4">
    <source>
        <dbReference type="ARBA" id="ARBA00022741"/>
    </source>
</evidence>
<feature type="domain" description="Protein kinase" evidence="9">
    <location>
        <begin position="261"/>
        <end position="573"/>
    </location>
</feature>
<evidence type="ECO:0000256" key="5">
    <source>
        <dbReference type="ARBA" id="ARBA00022777"/>
    </source>
</evidence>
<dbReference type="AlphaFoldDB" id="A0A6H0XU49"/>
<dbReference type="GO" id="GO:0007059">
    <property type="term" value="P:chromosome segregation"/>
    <property type="evidence" value="ECO:0007669"/>
    <property type="project" value="TreeGrafter"/>
</dbReference>